<evidence type="ECO:0000256" key="1">
    <source>
        <dbReference type="ARBA" id="ARBA00023235"/>
    </source>
</evidence>
<proteinExistence type="predicted"/>
<dbReference type="InterPro" id="IPR002701">
    <property type="entry name" value="CM_II_prokaryot"/>
</dbReference>
<dbReference type="Gene3D" id="1.20.59.10">
    <property type="entry name" value="Chorismate mutase"/>
    <property type="match status" value="1"/>
</dbReference>
<dbReference type="Proteomes" id="UP000249341">
    <property type="component" value="Unassembled WGS sequence"/>
</dbReference>
<dbReference type="SUPFAM" id="SSF48600">
    <property type="entry name" value="Chorismate mutase II"/>
    <property type="match status" value="1"/>
</dbReference>
<dbReference type="PANTHER" id="PTHR38041">
    <property type="entry name" value="CHORISMATE MUTASE"/>
    <property type="match status" value="1"/>
</dbReference>
<dbReference type="InterPro" id="IPR036263">
    <property type="entry name" value="Chorismate_II_sf"/>
</dbReference>
<evidence type="ECO:0000313" key="3">
    <source>
        <dbReference type="EMBL" id="RAK29807.1"/>
    </source>
</evidence>
<name>A0A327Z381_9ACTN</name>
<dbReference type="InterPro" id="IPR051331">
    <property type="entry name" value="Chorismate_mutase-related"/>
</dbReference>
<keyword evidence="4" id="KW-1185">Reference proteome</keyword>
<evidence type="ECO:0000259" key="2">
    <source>
        <dbReference type="PROSITE" id="PS51168"/>
    </source>
</evidence>
<dbReference type="PANTHER" id="PTHR38041:SF1">
    <property type="entry name" value="CHORISMATE MUTASE"/>
    <property type="match status" value="1"/>
</dbReference>
<sequence length="94" mass="10346">MPDSLADIRDQIDALDAEVVRHLAARERLVRRAAAFKTNDHAVRAPARVDQVIARVRALSTEAGASPDVAEQVYRAMISAFITLELAEHRATNL</sequence>
<dbReference type="GO" id="GO:0046417">
    <property type="term" value="P:chorismate metabolic process"/>
    <property type="evidence" value="ECO:0007669"/>
    <property type="project" value="InterPro"/>
</dbReference>
<keyword evidence="1" id="KW-0413">Isomerase</keyword>
<dbReference type="OrthoDB" id="3233357at2"/>
<dbReference type="Pfam" id="PF01817">
    <property type="entry name" value="CM_2"/>
    <property type="match status" value="1"/>
</dbReference>
<dbReference type="GO" id="GO:0004106">
    <property type="term" value="F:chorismate mutase activity"/>
    <property type="evidence" value="ECO:0007669"/>
    <property type="project" value="InterPro"/>
</dbReference>
<keyword evidence="3" id="KW-0456">Lyase</keyword>
<accession>A0A327Z381</accession>
<feature type="domain" description="Chorismate mutase" evidence="2">
    <location>
        <begin position="1"/>
        <end position="89"/>
    </location>
</feature>
<gene>
    <name evidence="3" type="ORF">B0I29_117133</name>
</gene>
<reference evidence="3 4" key="1">
    <citation type="submission" date="2018-06" db="EMBL/GenBank/DDBJ databases">
        <title>Genomic Encyclopedia of Type Strains, Phase III (KMG-III): the genomes of soil and plant-associated and newly described type strains.</title>
        <authorList>
            <person name="Whitman W."/>
        </authorList>
    </citation>
    <scope>NUCLEOTIDE SEQUENCE [LARGE SCALE GENOMIC DNA]</scope>
    <source>
        <strain evidence="3 4">CGMCC 4.7090</strain>
    </source>
</reference>
<keyword evidence="3" id="KW-0670">Pyruvate</keyword>
<protein>
    <submittedName>
        <fullName evidence="3">Isochorismate pyruvate lyase</fullName>
    </submittedName>
</protein>
<dbReference type="SMART" id="SM00830">
    <property type="entry name" value="CM_2"/>
    <property type="match status" value="1"/>
</dbReference>
<dbReference type="AlphaFoldDB" id="A0A327Z381"/>
<dbReference type="InterPro" id="IPR036979">
    <property type="entry name" value="CM_dom_sf"/>
</dbReference>
<dbReference type="GO" id="GO:0016829">
    <property type="term" value="F:lyase activity"/>
    <property type="evidence" value="ECO:0007669"/>
    <property type="project" value="UniProtKB-KW"/>
</dbReference>
<dbReference type="EMBL" id="QLMJ01000017">
    <property type="protein sequence ID" value="RAK29807.1"/>
    <property type="molecule type" value="Genomic_DNA"/>
</dbReference>
<dbReference type="PROSITE" id="PS51168">
    <property type="entry name" value="CHORISMATE_MUT_2"/>
    <property type="match status" value="1"/>
</dbReference>
<dbReference type="RefSeq" id="WP_111652763.1">
    <property type="nucleotide sequence ID" value="NZ_QLMJ01000017.1"/>
</dbReference>
<organism evidence="3 4">
    <name type="scientific">Actinoplanes lutulentus</name>
    <dbReference type="NCBI Taxonomy" id="1287878"/>
    <lineage>
        <taxon>Bacteria</taxon>
        <taxon>Bacillati</taxon>
        <taxon>Actinomycetota</taxon>
        <taxon>Actinomycetes</taxon>
        <taxon>Micromonosporales</taxon>
        <taxon>Micromonosporaceae</taxon>
        <taxon>Actinoplanes</taxon>
    </lineage>
</organism>
<comment type="caution">
    <text evidence="3">The sequence shown here is derived from an EMBL/GenBank/DDBJ whole genome shotgun (WGS) entry which is preliminary data.</text>
</comment>
<evidence type="ECO:0000313" key="4">
    <source>
        <dbReference type="Proteomes" id="UP000249341"/>
    </source>
</evidence>
<dbReference type="GO" id="GO:0009697">
    <property type="term" value="P:salicylic acid biosynthetic process"/>
    <property type="evidence" value="ECO:0007669"/>
    <property type="project" value="TreeGrafter"/>
</dbReference>